<protein>
    <submittedName>
        <fullName evidence="1">Uncharacterized protein</fullName>
    </submittedName>
</protein>
<proteinExistence type="predicted"/>
<comment type="caution">
    <text evidence="1">The sequence shown here is derived from an EMBL/GenBank/DDBJ whole genome shotgun (WGS) entry which is preliminary data.</text>
</comment>
<accession>A0A9W9SRX1</accession>
<evidence type="ECO:0000313" key="2">
    <source>
        <dbReference type="Proteomes" id="UP001147752"/>
    </source>
</evidence>
<keyword evidence="2" id="KW-1185">Reference proteome</keyword>
<reference evidence="1" key="1">
    <citation type="submission" date="2022-12" db="EMBL/GenBank/DDBJ databases">
        <authorList>
            <person name="Petersen C."/>
        </authorList>
    </citation>
    <scope>NUCLEOTIDE SEQUENCE</scope>
    <source>
        <strain evidence="1">IBT 3081</strain>
    </source>
</reference>
<dbReference type="OrthoDB" id="10582786at2759"/>
<name>A0A9W9SRX1_9EURO</name>
<reference evidence="1" key="2">
    <citation type="journal article" date="2023" name="IMA Fungus">
        <title>Comparative genomic study of the Penicillium genus elucidates a diverse pangenome and 15 lateral gene transfer events.</title>
        <authorList>
            <person name="Petersen C."/>
            <person name="Sorensen T."/>
            <person name="Nielsen M.R."/>
            <person name="Sondergaard T.E."/>
            <person name="Sorensen J.L."/>
            <person name="Fitzpatrick D.A."/>
            <person name="Frisvad J.C."/>
            <person name="Nielsen K.L."/>
        </authorList>
    </citation>
    <scope>NUCLEOTIDE SEQUENCE</scope>
    <source>
        <strain evidence="1">IBT 3081</strain>
    </source>
</reference>
<sequence>MTSSYSGSLSDIIGFPEIKYHEAQEFESVEFEFDILTNSNDEPPGQPVAEPATLPNECQIPQILYFLTDISEGRQSLMLGLLDQRVIV</sequence>
<dbReference type="EMBL" id="JAPZBT010000001">
    <property type="protein sequence ID" value="KAJ5382399.1"/>
    <property type="molecule type" value="Genomic_DNA"/>
</dbReference>
<organism evidence="1 2">
    <name type="scientific">Penicillium concentricum</name>
    <dbReference type="NCBI Taxonomy" id="293559"/>
    <lineage>
        <taxon>Eukaryota</taxon>
        <taxon>Fungi</taxon>
        <taxon>Dikarya</taxon>
        <taxon>Ascomycota</taxon>
        <taxon>Pezizomycotina</taxon>
        <taxon>Eurotiomycetes</taxon>
        <taxon>Eurotiomycetidae</taxon>
        <taxon>Eurotiales</taxon>
        <taxon>Aspergillaceae</taxon>
        <taxon>Penicillium</taxon>
    </lineage>
</organism>
<dbReference type="AlphaFoldDB" id="A0A9W9SRX1"/>
<gene>
    <name evidence="1" type="ORF">N7517_000310</name>
</gene>
<evidence type="ECO:0000313" key="1">
    <source>
        <dbReference type="EMBL" id="KAJ5382399.1"/>
    </source>
</evidence>
<dbReference type="Proteomes" id="UP001147752">
    <property type="component" value="Unassembled WGS sequence"/>
</dbReference>
<dbReference type="GeneID" id="81457223"/>
<dbReference type="RefSeq" id="XP_056582175.1">
    <property type="nucleotide sequence ID" value="XM_056718040.1"/>
</dbReference>